<gene>
    <name evidence="1" type="ORF">Slati_1347000</name>
</gene>
<comment type="caution">
    <text evidence="1">The sequence shown here is derived from an EMBL/GenBank/DDBJ whole genome shotgun (WGS) entry which is preliminary data.</text>
</comment>
<proteinExistence type="predicted"/>
<dbReference type="PANTHER" id="PTHR11439:SF496">
    <property type="entry name" value="RNA-DIRECTED DNA POLYMERASE"/>
    <property type="match status" value="1"/>
</dbReference>
<organism evidence="1">
    <name type="scientific">Sesamum latifolium</name>
    <dbReference type="NCBI Taxonomy" id="2727402"/>
    <lineage>
        <taxon>Eukaryota</taxon>
        <taxon>Viridiplantae</taxon>
        <taxon>Streptophyta</taxon>
        <taxon>Embryophyta</taxon>
        <taxon>Tracheophyta</taxon>
        <taxon>Spermatophyta</taxon>
        <taxon>Magnoliopsida</taxon>
        <taxon>eudicotyledons</taxon>
        <taxon>Gunneridae</taxon>
        <taxon>Pentapetalae</taxon>
        <taxon>asterids</taxon>
        <taxon>lamiids</taxon>
        <taxon>Lamiales</taxon>
        <taxon>Pedaliaceae</taxon>
        <taxon>Sesamum</taxon>
    </lineage>
</organism>
<evidence type="ECO:0000313" key="1">
    <source>
        <dbReference type="EMBL" id="KAL0453689.1"/>
    </source>
</evidence>
<reference evidence="1" key="1">
    <citation type="submission" date="2020-06" db="EMBL/GenBank/DDBJ databases">
        <authorList>
            <person name="Li T."/>
            <person name="Hu X."/>
            <person name="Zhang T."/>
            <person name="Song X."/>
            <person name="Zhang H."/>
            <person name="Dai N."/>
            <person name="Sheng W."/>
            <person name="Hou X."/>
            <person name="Wei L."/>
        </authorList>
    </citation>
    <scope>NUCLEOTIDE SEQUENCE</scope>
    <source>
        <strain evidence="1">KEN1</strain>
        <tissue evidence="1">Leaf</tissue>
    </source>
</reference>
<dbReference type="AlphaFoldDB" id="A0AAW2XKL7"/>
<protein>
    <submittedName>
        <fullName evidence="1">Uncharacterized protein</fullName>
    </submittedName>
</protein>
<reference evidence="1" key="2">
    <citation type="journal article" date="2024" name="Plant">
        <title>Genomic evolution and insights into agronomic trait innovations of Sesamum species.</title>
        <authorList>
            <person name="Miao H."/>
            <person name="Wang L."/>
            <person name="Qu L."/>
            <person name="Liu H."/>
            <person name="Sun Y."/>
            <person name="Le M."/>
            <person name="Wang Q."/>
            <person name="Wei S."/>
            <person name="Zheng Y."/>
            <person name="Lin W."/>
            <person name="Duan Y."/>
            <person name="Cao H."/>
            <person name="Xiong S."/>
            <person name="Wang X."/>
            <person name="Wei L."/>
            <person name="Li C."/>
            <person name="Ma Q."/>
            <person name="Ju M."/>
            <person name="Zhao R."/>
            <person name="Li G."/>
            <person name="Mu C."/>
            <person name="Tian Q."/>
            <person name="Mei H."/>
            <person name="Zhang T."/>
            <person name="Gao T."/>
            <person name="Zhang H."/>
        </authorList>
    </citation>
    <scope>NUCLEOTIDE SEQUENCE</scope>
    <source>
        <strain evidence="1">KEN1</strain>
    </source>
</reference>
<name>A0AAW2XKL7_9LAMI</name>
<dbReference type="EMBL" id="JACGWN010000004">
    <property type="protein sequence ID" value="KAL0453689.1"/>
    <property type="molecule type" value="Genomic_DNA"/>
</dbReference>
<dbReference type="PANTHER" id="PTHR11439">
    <property type="entry name" value="GAG-POL-RELATED RETROTRANSPOSON"/>
    <property type="match status" value="1"/>
</dbReference>
<sequence>MENSKRGFLPMRHEIKLSKKKSPKTDEELKRMSDIPYASAVGNIQYVVHHKRPDVVYDLSVTSRYQACAGEAHWSVVKTIFKYLKITKDMFFIYNAIKTLASSRTMTIPNSNRVLYSSLMVVCCLESSKQATTADYTMKAEYIAASEAAKEAFR</sequence>
<accession>A0AAW2XKL7</accession>